<dbReference type="InterPro" id="IPR036568">
    <property type="entry name" value="GGCT-like_sf"/>
</dbReference>
<reference evidence="5" key="1">
    <citation type="journal article" date="2020" name="Stud. Mycol.">
        <title>101 Dothideomycetes genomes: a test case for predicting lifestyles and emergence of pathogens.</title>
        <authorList>
            <person name="Haridas S."/>
            <person name="Albert R."/>
            <person name="Binder M."/>
            <person name="Bloem J."/>
            <person name="Labutti K."/>
            <person name="Salamov A."/>
            <person name="Andreopoulos B."/>
            <person name="Baker S."/>
            <person name="Barry K."/>
            <person name="Bills G."/>
            <person name="Bluhm B."/>
            <person name="Cannon C."/>
            <person name="Castanera R."/>
            <person name="Culley D."/>
            <person name="Daum C."/>
            <person name="Ezra D."/>
            <person name="Gonzalez J."/>
            <person name="Henrissat B."/>
            <person name="Kuo A."/>
            <person name="Liang C."/>
            <person name="Lipzen A."/>
            <person name="Lutzoni F."/>
            <person name="Magnuson J."/>
            <person name="Mondo S."/>
            <person name="Nolan M."/>
            <person name="Ohm R."/>
            <person name="Pangilinan J."/>
            <person name="Park H.-J."/>
            <person name="Ramirez L."/>
            <person name="Alfaro M."/>
            <person name="Sun H."/>
            <person name="Tritt A."/>
            <person name="Yoshinaga Y."/>
            <person name="Zwiers L.-H."/>
            <person name="Turgeon B."/>
            <person name="Goodwin S."/>
            <person name="Spatafora J."/>
            <person name="Crous P."/>
            <person name="Grigoriev I."/>
        </authorList>
    </citation>
    <scope>NUCLEOTIDE SEQUENCE</scope>
    <source>
        <strain evidence="5">CBS 116435</strain>
    </source>
</reference>
<dbReference type="GO" id="GO:0003839">
    <property type="term" value="F:gamma-glutamylcyclotransferase activity"/>
    <property type="evidence" value="ECO:0007669"/>
    <property type="project" value="UniProtKB-EC"/>
</dbReference>
<evidence type="ECO:0000256" key="2">
    <source>
        <dbReference type="ARBA" id="ARBA00023239"/>
    </source>
</evidence>
<keyword evidence="6" id="KW-1185">Reference proteome</keyword>
<gene>
    <name evidence="5" type="ORF">K431DRAFT_317325</name>
</gene>
<dbReference type="Proteomes" id="UP000799441">
    <property type="component" value="Unassembled WGS sequence"/>
</dbReference>
<dbReference type="PANTHER" id="PTHR12935:SF0">
    <property type="entry name" value="GAMMA-GLUTAMYLCYCLOTRANSFERASE"/>
    <property type="match status" value="1"/>
</dbReference>
<dbReference type="EC" id="4.3.2.9" evidence="1"/>
<feature type="binding site" evidence="4">
    <location>
        <begin position="17"/>
        <end position="22"/>
    </location>
    <ligand>
        <name>substrate</name>
    </ligand>
</feature>
<sequence>MGEAPPSPTASRNPTVYFGYGSNLWRDQMRRRCPKSEFLGIARLDRYSWIINSRGYANVVEILGKSSAQLGADDEVGSAGRSYADQVWGLVYRLQPTDEERLDQNEGVPIAYTKEWLECDFWAHDDDDDGDDGQSGIDKSHKDPKKVDMLVYIDRTKTKPDKPKQEYIYRMNQGIKDALAAGVPEKYVQEVMRKFIPDMVLVDGVREVAVEQAERFIDGR</sequence>
<evidence type="ECO:0000313" key="5">
    <source>
        <dbReference type="EMBL" id="KAF2725891.1"/>
    </source>
</evidence>
<dbReference type="InterPro" id="IPR017939">
    <property type="entry name" value="G-Glutamylcylcotransferase"/>
</dbReference>
<dbReference type="SUPFAM" id="SSF110857">
    <property type="entry name" value="Gamma-glutamyl cyclotransferase-like"/>
    <property type="match status" value="1"/>
</dbReference>
<dbReference type="EMBL" id="MU003766">
    <property type="protein sequence ID" value="KAF2725891.1"/>
    <property type="molecule type" value="Genomic_DNA"/>
</dbReference>
<evidence type="ECO:0000256" key="4">
    <source>
        <dbReference type="PIRSR" id="PIRSR617939-2"/>
    </source>
</evidence>
<organism evidence="5 6">
    <name type="scientific">Polychaeton citri CBS 116435</name>
    <dbReference type="NCBI Taxonomy" id="1314669"/>
    <lineage>
        <taxon>Eukaryota</taxon>
        <taxon>Fungi</taxon>
        <taxon>Dikarya</taxon>
        <taxon>Ascomycota</taxon>
        <taxon>Pezizomycotina</taxon>
        <taxon>Dothideomycetes</taxon>
        <taxon>Dothideomycetidae</taxon>
        <taxon>Capnodiales</taxon>
        <taxon>Capnodiaceae</taxon>
        <taxon>Polychaeton</taxon>
    </lineage>
</organism>
<evidence type="ECO:0000256" key="3">
    <source>
        <dbReference type="PIRSR" id="PIRSR617939-1"/>
    </source>
</evidence>
<dbReference type="AlphaFoldDB" id="A0A9P4QJ82"/>
<comment type="caution">
    <text evidence="5">The sequence shown here is derived from an EMBL/GenBank/DDBJ whole genome shotgun (WGS) entry which is preliminary data.</text>
</comment>
<evidence type="ECO:0000256" key="1">
    <source>
        <dbReference type="ARBA" id="ARBA00012346"/>
    </source>
</evidence>
<dbReference type="PANTHER" id="PTHR12935">
    <property type="entry name" value="GAMMA-GLUTAMYLCYCLOTRANSFERASE"/>
    <property type="match status" value="1"/>
</dbReference>
<accession>A0A9P4QJ82</accession>
<proteinExistence type="predicted"/>
<evidence type="ECO:0000313" key="6">
    <source>
        <dbReference type="Proteomes" id="UP000799441"/>
    </source>
</evidence>
<dbReference type="CDD" id="cd06661">
    <property type="entry name" value="GGCT_like"/>
    <property type="match status" value="1"/>
</dbReference>
<dbReference type="InterPro" id="IPR013024">
    <property type="entry name" value="GGCT-like"/>
</dbReference>
<keyword evidence="2" id="KW-0456">Lyase</keyword>
<dbReference type="OrthoDB" id="2924818at2759"/>
<name>A0A9P4QJ82_9PEZI</name>
<dbReference type="Gene3D" id="3.10.490.10">
    <property type="entry name" value="Gamma-glutamyl cyclotransferase-like"/>
    <property type="match status" value="1"/>
</dbReference>
<feature type="active site" description="Proton acceptor" evidence="3">
    <location>
        <position position="106"/>
    </location>
</feature>
<protein>
    <recommendedName>
        <fullName evidence="1">gamma-glutamylcyclotransferase</fullName>
        <ecNumber evidence="1">4.3.2.9</ecNumber>
    </recommendedName>
</protein>